<evidence type="ECO:0000256" key="1">
    <source>
        <dbReference type="ARBA" id="ARBA00004141"/>
    </source>
</evidence>
<dbReference type="EMBL" id="CADEPM010000003">
    <property type="protein sequence ID" value="CAB3401319.1"/>
    <property type="molecule type" value="Genomic_DNA"/>
</dbReference>
<dbReference type="Proteomes" id="UP000494206">
    <property type="component" value="Unassembled WGS sequence"/>
</dbReference>
<keyword evidence="6" id="KW-0472">Membrane</keyword>
<keyword evidence="3" id="KW-0813">Transport</keyword>
<dbReference type="GO" id="GO:0016887">
    <property type="term" value="F:ATP hydrolysis activity"/>
    <property type="evidence" value="ECO:0007669"/>
    <property type="project" value="InterPro"/>
</dbReference>
<proteinExistence type="inferred from homology"/>
<comment type="caution">
    <text evidence="8">The sequence shown here is derived from an EMBL/GenBank/DDBJ whole genome shotgun (WGS) entry which is preliminary data.</text>
</comment>
<comment type="similarity">
    <text evidence="2">Belongs to the ABC transporter superfamily. ABCG family. Eye pigment precursor importer (TC 3.A.1.204) subfamily.</text>
</comment>
<dbReference type="SUPFAM" id="SSF52540">
    <property type="entry name" value="P-loop containing nucleoside triphosphate hydrolases"/>
    <property type="match status" value="1"/>
</dbReference>
<comment type="subcellular location">
    <subcellularLocation>
        <location evidence="1">Membrane</location>
        <topology evidence="1">Multi-pass membrane protein</topology>
    </subcellularLocation>
</comment>
<dbReference type="PANTHER" id="PTHR48041">
    <property type="entry name" value="ABC TRANSPORTER G FAMILY MEMBER 28"/>
    <property type="match status" value="1"/>
</dbReference>
<evidence type="ECO:0000256" key="5">
    <source>
        <dbReference type="ARBA" id="ARBA00022989"/>
    </source>
</evidence>
<evidence type="ECO:0000256" key="3">
    <source>
        <dbReference type="ARBA" id="ARBA00022448"/>
    </source>
</evidence>
<feature type="domain" description="ABC transporter" evidence="7">
    <location>
        <begin position="73"/>
        <end position="116"/>
    </location>
</feature>
<dbReference type="AlphaFoldDB" id="A0A8S1ECC6"/>
<evidence type="ECO:0000256" key="4">
    <source>
        <dbReference type="ARBA" id="ARBA00022692"/>
    </source>
</evidence>
<gene>
    <name evidence="8" type="ORF">CBOVIS_LOCUS4080</name>
</gene>
<evidence type="ECO:0000259" key="7">
    <source>
        <dbReference type="Pfam" id="PF00005"/>
    </source>
</evidence>
<keyword evidence="5" id="KW-1133">Transmembrane helix</keyword>
<reference evidence="8 9" key="1">
    <citation type="submission" date="2020-04" db="EMBL/GenBank/DDBJ databases">
        <authorList>
            <person name="Laetsch R D."/>
            <person name="Stevens L."/>
            <person name="Kumar S."/>
            <person name="Blaxter L. M."/>
        </authorList>
    </citation>
    <scope>NUCLEOTIDE SEQUENCE [LARGE SCALE GENOMIC DNA]</scope>
</reference>
<protein>
    <recommendedName>
        <fullName evidence="7">ABC transporter domain-containing protein</fullName>
    </recommendedName>
</protein>
<dbReference type="Gene3D" id="3.40.50.300">
    <property type="entry name" value="P-loop containing nucleotide triphosphate hydrolases"/>
    <property type="match status" value="1"/>
</dbReference>
<evidence type="ECO:0000256" key="2">
    <source>
        <dbReference type="ARBA" id="ARBA00005814"/>
    </source>
</evidence>
<dbReference type="GO" id="GO:0005886">
    <property type="term" value="C:plasma membrane"/>
    <property type="evidence" value="ECO:0007669"/>
    <property type="project" value="TreeGrafter"/>
</dbReference>
<keyword evidence="4" id="KW-0812">Transmembrane</keyword>
<evidence type="ECO:0000256" key="6">
    <source>
        <dbReference type="ARBA" id="ARBA00023136"/>
    </source>
</evidence>
<evidence type="ECO:0000313" key="9">
    <source>
        <dbReference type="Proteomes" id="UP000494206"/>
    </source>
</evidence>
<evidence type="ECO:0000313" key="8">
    <source>
        <dbReference type="EMBL" id="CAB3401319.1"/>
    </source>
</evidence>
<sequence>MDIIKDGSSIFEDESREMTIPATVPSMLLSWYNVQAVPKNDKSSSFDLFAHNKTEFSYNKMEEAPRKNYVLNNVFGVARPGEVVAIVGPSGAGKTSLLNVLTQRNGADLDISGSVKVNFYFNRQLISALVWSVWSARGMG</sequence>
<dbReference type="InterPro" id="IPR027417">
    <property type="entry name" value="P-loop_NTPase"/>
</dbReference>
<dbReference type="InterPro" id="IPR003439">
    <property type="entry name" value="ABC_transporter-like_ATP-bd"/>
</dbReference>
<dbReference type="GO" id="GO:0005524">
    <property type="term" value="F:ATP binding"/>
    <property type="evidence" value="ECO:0007669"/>
    <property type="project" value="InterPro"/>
</dbReference>
<dbReference type="OrthoDB" id="66620at2759"/>
<dbReference type="GO" id="GO:0042626">
    <property type="term" value="F:ATPase-coupled transmembrane transporter activity"/>
    <property type="evidence" value="ECO:0007669"/>
    <property type="project" value="TreeGrafter"/>
</dbReference>
<organism evidence="8 9">
    <name type="scientific">Caenorhabditis bovis</name>
    <dbReference type="NCBI Taxonomy" id="2654633"/>
    <lineage>
        <taxon>Eukaryota</taxon>
        <taxon>Metazoa</taxon>
        <taxon>Ecdysozoa</taxon>
        <taxon>Nematoda</taxon>
        <taxon>Chromadorea</taxon>
        <taxon>Rhabditida</taxon>
        <taxon>Rhabditina</taxon>
        <taxon>Rhabditomorpha</taxon>
        <taxon>Rhabditoidea</taxon>
        <taxon>Rhabditidae</taxon>
        <taxon>Peloderinae</taxon>
        <taxon>Caenorhabditis</taxon>
    </lineage>
</organism>
<dbReference type="Pfam" id="PF00005">
    <property type="entry name" value="ABC_tran"/>
    <property type="match status" value="1"/>
</dbReference>
<keyword evidence="9" id="KW-1185">Reference proteome</keyword>
<accession>A0A8S1ECC6</accession>
<dbReference type="PANTHER" id="PTHR48041:SF139">
    <property type="entry name" value="PROTEIN SCARLET"/>
    <property type="match status" value="1"/>
</dbReference>
<name>A0A8S1ECC6_9PELO</name>
<dbReference type="InterPro" id="IPR050352">
    <property type="entry name" value="ABCG_transporters"/>
</dbReference>